<feature type="transmembrane region" description="Helical" evidence="7">
    <location>
        <begin position="264"/>
        <end position="287"/>
    </location>
</feature>
<protein>
    <submittedName>
        <fullName evidence="9">MFS family permease</fullName>
    </submittedName>
</protein>
<reference evidence="9 10" key="1">
    <citation type="submission" date="2020-08" db="EMBL/GenBank/DDBJ databases">
        <title>Sequencing the genomes of 1000 actinobacteria strains.</title>
        <authorList>
            <person name="Klenk H.-P."/>
        </authorList>
    </citation>
    <scope>NUCLEOTIDE SEQUENCE [LARGE SCALE GENOMIC DNA]</scope>
    <source>
        <strain evidence="9 10">DSM 102122</strain>
    </source>
</reference>
<keyword evidence="4 7" id="KW-0812">Transmembrane</keyword>
<dbReference type="PANTHER" id="PTHR42718:SF46">
    <property type="entry name" value="BLR6921 PROTEIN"/>
    <property type="match status" value="1"/>
</dbReference>
<sequence>MPKAREALALIGICVAAGTVLANATTVIVALPDIGTTWSMQTTDLAWVLNAYNVPFGALLLTGGRLADRLGQRRVLLMGIGVFGASSLLCAVAWWPGVLYAGRAAQGVAAGLVVPTGLAMLAVIYGEGPRREHAMAIWATIGACSGSVGLLSGGLLTEVLAWRAIFAANVVLAVVSIALARFVRRDDVDHSESFDVAGAVTLTIGLLAFVLGVSTVRTDRGQAAVALSATVAGAVLLLLFVGLQRRSAHPLIPLGALRVRNLAIANTAMFIVVGCPAVAMYLLTLYYQEIHAASTLVTAFLFLPVSVAVVIGSMTARSLSGRTSTKRILCAACVLVFAGSVLFTRLGEEQSYLTEALPALVPTFVGMGGAFVCLTSLATRTSHESDLGFASGLISASQQIGAGFWLALLSATALGTFRVGSGEATELLGRFDRVFMTLAVMALTAAALVIAFVRSEHERPRLKSSSAD</sequence>
<accession>A0A7W9GX47</accession>
<feature type="transmembrane region" description="Helical" evidence="7">
    <location>
        <begin position="75"/>
        <end position="95"/>
    </location>
</feature>
<keyword evidence="6 7" id="KW-0472">Membrane</keyword>
<evidence type="ECO:0000256" key="6">
    <source>
        <dbReference type="ARBA" id="ARBA00023136"/>
    </source>
</evidence>
<keyword evidence="3" id="KW-1003">Cell membrane</keyword>
<keyword evidence="2" id="KW-0813">Transport</keyword>
<dbReference type="InterPro" id="IPR036259">
    <property type="entry name" value="MFS_trans_sf"/>
</dbReference>
<feature type="transmembrane region" description="Helical" evidence="7">
    <location>
        <begin position="162"/>
        <end position="182"/>
    </location>
</feature>
<dbReference type="Pfam" id="PF07690">
    <property type="entry name" value="MFS_1"/>
    <property type="match status" value="1"/>
</dbReference>
<dbReference type="CDD" id="cd17321">
    <property type="entry name" value="MFS_MMR_MDR_like"/>
    <property type="match status" value="1"/>
</dbReference>
<evidence type="ECO:0000256" key="1">
    <source>
        <dbReference type="ARBA" id="ARBA00004651"/>
    </source>
</evidence>
<keyword evidence="5 7" id="KW-1133">Transmembrane helix</keyword>
<keyword evidence="10" id="KW-1185">Reference proteome</keyword>
<evidence type="ECO:0000256" key="3">
    <source>
        <dbReference type="ARBA" id="ARBA00022475"/>
    </source>
</evidence>
<gene>
    <name evidence="9" type="ORF">HD601_006248</name>
</gene>
<evidence type="ECO:0000256" key="5">
    <source>
        <dbReference type="ARBA" id="ARBA00022989"/>
    </source>
</evidence>
<feature type="transmembrane region" description="Helical" evidence="7">
    <location>
        <begin position="359"/>
        <end position="377"/>
    </location>
</feature>
<dbReference type="InterPro" id="IPR011701">
    <property type="entry name" value="MFS"/>
</dbReference>
<dbReference type="PANTHER" id="PTHR42718">
    <property type="entry name" value="MAJOR FACILITATOR SUPERFAMILY MULTIDRUG TRANSPORTER MFSC"/>
    <property type="match status" value="1"/>
</dbReference>
<feature type="transmembrane region" description="Helical" evidence="7">
    <location>
        <begin position="194"/>
        <end position="216"/>
    </location>
</feature>
<dbReference type="RefSeq" id="WP_184828622.1">
    <property type="nucleotide sequence ID" value="NZ_JACHMM010000001.1"/>
</dbReference>
<feature type="transmembrane region" description="Helical" evidence="7">
    <location>
        <begin position="46"/>
        <end position="63"/>
    </location>
</feature>
<dbReference type="PROSITE" id="PS50850">
    <property type="entry name" value="MFS"/>
    <property type="match status" value="1"/>
</dbReference>
<dbReference type="Proteomes" id="UP000542813">
    <property type="component" value="Unassembled WGS sequence"/>
</dbReference>
<name>A0A7W9GX47_9ACTN</name>
<dbReference type="InterPro" id="IPR020846">
    <property type="entry name" value="MFS_dom"/>
</dbReference>
<organism evidence="9 10">
    <name type="scientific">Jiangella mangrovi</name>
    <dbReference type="NCBI Taxonomy" id="1524084"/>
    <lineage>
        <taxon>Bacteria</taxon>
        <taxon>Bacillati</taxon>
        <taxon>Actinomycetota</taxon>
        <taxon>Actinomycetes</taxon>
        <taxon>Jiangellales</taxon>
        <taxon>Jiangellaceae</taxon>
        <taxon>Jiangella</taxon>
    </lineage>
</organism>
<dbReference type="AlphaFoldDB" id="A0A7W9GX47"/>
<feature type="transmembrane region" description="Helical" evidence="7">
    <location>
        <begin position="137"/>
        <end position="156"/>
    </location>
</feature>
<feature type="transmembrane region" description="Helical" evidence="7">
    <location>
        <begin position="389"/>
        <end position="414"/>
    </location>
</feature>
<feature type="transmembrane region" description="Helical" evidence="7">
    <location>
        <begin position="107"/>
        <end position="125"/>
    </location>
</feature>
<proteinExistence type="predicted"/>
<evidence type="ECO:0000256" key="4">
    <source>
        <dbReference type="ARBA" id="ARBA00022692"/>
    </source>
</evidence>
<evidence type="ECO:0000313" key="9">
    <source>
        <dbReference type="EMBL" id="MBB5791673.1"/>
    </source>
</evidence>
<dbReference type="GO" id="GO:0005886">
    <property type="term" value="C:plasma membrane"/>
    <property type="evidence" value="ECO:0007669"/>
    <property type="project" value="UniProtKB-SubCell"/>
</dbReference>
<comment type="caution">
    <text evidence="9">The sequence shown here is derived from an EMBL/GenBank/DDBJ whole genome shotgun (WGS) entry which is preliminary data.</text>
</comment>
<dbReference type="PRINTS" id="PR01036">
    <property type="entry name" value="TCRTETB"/>
</dbReference>
<dbReference type="EMBL" id="JACHMM010000001">
    <property type="protein sequence ID" value="MBB5791673.1"/>
    <property type="molecule type" value="Genomic_DNA"/>
</dbReference>
<evidence type="ECO:0000259" key="8">
    <source>
        <dbReference type="PROSITE" id="PS50850"/>
    </source>
</evidence>
<evidence type="ECO:0000313" key="10">
    <source>
        <dbReference type="Proteomes" id="UP000542813"/>
    </source>
</evidence>
<evidence type="ECO:0000256" key="2">
    <source>
        <dbReference type="ARBA" id="ARBA00022448"/>
    </source>
</evidence>
<dbReference type="SUPFAM" id="SSF103473">
    <property type="entry name" value="MFS general substrate transporter"/>
    <property type="match status" value="1"/>
</dbReference>
<feature type="transmembrane region" description="Helical" evidence="7">
    <location>
        <begin position="222"/>
        <end position="243"/>
    </location>
</feature>
<feature type="transmembrane region" description="Helical" evidence="7">
    <location>
        <begin position="328"/>
        <end position="347"/>
    </location>
</feature>
<feature type="transmembrane region" description="Helical" evidence="7">
    <location>
        <begin position="293"/>
        <end position="316"/>
    </location>
</feature>
<evidence type="ECO:0000256" key="7">
    <source>
        <dbReference type="SAM" id="Phobius"/>
    </source>
</evidence>
<dbReference type="Gene3D" id="1.20.1250.20">
    <property type="entry name" value="MFS general substrate transporter like domains"/>
    <property type="match status" value="1"/>
</dbReference>
<feature type="domain" description="Major facilitator superfamily (MFS) profile" evidence="8">
    <location>
        <begin position="9"/>
        <end position="457"/>
    </location>
</feature>
<dbReference type="Gene3D" id="1.20.1720.10">
    <property type="entry name" value="Multidrug resistance protein D"/>
    <property type="match status" value="1"/>
</dbReference>
<comment type="subcellular location">
    <subcellularLocation>
        <location evidence="1">Cell membrane</location>
        <topology evidence="1">Multi-pass membrane protein</topology>
    </subcellularLocation>
</comment>
<feature type="transmembrane region" description="Helical" evidence="7">
    <location>
        <begin position="434"/>
        <end position="453"/>
    </location>
</feature>
<dbReference type="GO" id="GO:0022857">
    <property type="term" value="F:transmembrane transporter activity"/>
    <property type="evidence" value="ECO:0007669"/>
    <property type="project" value="InterPro"/>
</dbReference>